<evidence type="ECO:0000313" key="23">
    <source>
        <dbReference type="Proteomes" id="UP000094757"/>
    </source>
</evidence>
<evidence type="ECO:0000259" key="20">
    <source>
        <dbReference type="PROSITE" id="PS51383"/>
    </source>
</evidence>
<keyword evidence="13" id="KW-0511">Multifunctional enzyme</keyword>
<evidence type="ECO:0000256" key="2">
    <source>
        <dbReference type="ARBA" id="ARBA00000909"/>
    </source>
</evidence>
<protein>
    <recommendedName>
        <fullName evidence="19">Bifunctional NAD(P)H-hydrate repair enzyme</fullName>
    </recommendedName>
    <alternativeName>
        <fullName evidence="19">Nicotinamide nucleotide repair protein</fullName>
    </alternativeName>
    <domain>
        <recommendedName>
            <fullName evidence="19">ADP-dependent (S)-NAD(P)H-hydrate dehydratase</fullName>
            <ecNumber evidence="19">4.2.1.136</ecNumber>
        </recommendedName>
        <alternativeName>
            <fullName evidence="19">ADP-dependent NAD(P)HX dehydratase</fullName>
        </alternativeName>
    </domain>
    <domain>
        <recommendedName>
            <fullName evidence="19">NAD(P)H-hydrate epimerase</fullName>
            <ecNumber evidence="19">5.1.99.6</ecNumber>
        </recommendedName>
    </domain>
</protein>
<dbReference type="InterPro" id="IPR000631">
    <property type="entry name" value="CARKD"/>
</dbReference>
<dbReference type="KEGG" id="dpn:BCB69_00755"/>
<accession>A0A1B3WCI8</accession>
<dbReference type="InterPro" id="IPR036652">
    <property type="entry name" value="YjeF_N_dom_sf"/>
</dbReference>
<feature type="binding site" evidence="17">
    <location>
        <begin position="417"/>
        <end position="421"/>
    </location>
    <ligand>
        <name>AMP</name>
        <dbReference type="ChEBI" id="CHEBI:456215"/>
    </ligand>
</feature>
<dbReference type="GO" id="GO:0052855">
    <property type="term" value="F:ADP-dependent NAD(P)H-hydrate dehydratase activity"/>
    <property type="evidence" value="ECO:0007669"/>
    <property type="project" value="UniProtKB-UniRule"/>
</dbReference>
<evidence type="ECO:0000256" key="9">
    <source>
        <dbReference type="ARBA" id="ARBA00022958"/>
    </source>
</evidence>
<dbReference type="Proteomes" id="UP000094757">
    <property type="component" value="Chromosome"/>
</dbReference>
<comment type="subunit">
    <text evidence="17">Homotetramer.</text>
</comment>
<feature type="binding site" evidence="17">
    <location>
        <position position="446"/>
    </location>
    <ligand>
        <name>AMP</name>
        <dbReference type="ChEBI" id="CHEBI:456215"/>
    </ligand>
</feature>
<dbReference type="Gene3D" id="3.40.50.10260">
    <property type="entry name" value="YjeF N-terminal domain"/>
    <property type="match status" value="1"/>
</dbReference>
<evidence type="ECO:0000256" key="1">
    <source>
        <dbReference type="ARBA" id="ARBA00000013"/>
    </source>
</evidence>
<dbReference type="PROSITE" id="PS51383">
    <property type="entry name" value="YJEF_C_3"/>
    <property type="match status" value="1"/>
</dbReference>
<evidence type="ECO:0000313" key="22">
    <source>
        <dbReference type="EMBL" id="AOH38645.1"/>
    </source>
</evidence>
<feature type="binding site" evidence="18">
    <location>
        <begin position="58"/>
        <end position="62"/>
    </location>
    <ligand>
        <name>(6S)-NADPHX</name>
        <dbReference type="ChEBI" id="CHEBI:64076"/>
    </ligand>
</feature>
<dbReference type="NCBIfam" id="TIGR00197">
    <property type="entry name" value="yjeF_nterm"/>
    <property type="match status" value="1"/>
</dbReference>
<keyword evidence="6 17" id="KW-0547">Nucleotide-binding</keyword>
<dbReference type="EC" id="5.1.99.6" evidence="19"/>
<evidence type="ECO:0000256" key="14">
    <source>
        <dbReference type="ARBA" id="ARBA00025153"/>
    </source>
</evidence>
<reference evidence="23" key="1">
    <citation type="submission" date="2016-08" db="EMBL/GenBank/DDBJ databases">
        <authorList>
            <person name="Holder M.E."/>
            <person name="Ajami N.J."/>
            <person name="Petrosino J.F."/>
        </authorList>
    </citation>
    <scope>NUCLEOTIDE SEQUENCE [LARGE SCALE GENOMIC DNA]</scope>
    <source>
        <strain evidence="23">F0677</strain>
    </source>
</reference>
<dbReference type="AlphaFoldDB" id="A0A1B3WCI8"/>
<dbReference type="CDD" id="cd01171">
    <property type="entry name" value="YXKO-related"/>
    <property type="match status" value="1"/>
</dbReference>
<dbReference type="InterPro" id="IPR030677">
    <property type="entry name" value="Nnr"/>
</dbReference>
<dbReference type="STRING" id="39950.BCB69_00755"/>
<comment type="catalytic activity">
    <reaction evidence="15 17 19">
        <text>(6S)-NADHX + ADP = AMP + phosphate + NADH + H(+)</text>
        <dbReference type="Rhea" id="RHEA:32223"/>
        <dbReference type="ChEBI" id="CHEBI:15378"/>
        <dbReference type="ChEBI" id="CHEBI:43474"/>
        <dbReference type="ChEBI" id="CHEBI:57945"/>
        <dbReference type="ChEBI" id="CHEBI:64074"/>
        <dbReference type="ChEBI" id="CHEBI:456215"/>
        <dbReference type="ChEBI" id="CHEBI:456216"/>
        <dbReference type="EC" id="4.2.1.136"/>
    </reaction>
</comment>
<evidence type="ECO:0000259" key="21">
    <source>
        <dbReference type="PROSITE" id="PS51385"/>
    </source>
</evidence>
<evidence type="ECO:0000256" key="10">
    <source>
        <dbReference type="ARBA" id="ARBA00023027"/>
    </source>
</evidence>
<comment type="similarity">
    <text evidence="18">Belongs to the NnrE/AIBP family.</text>
</comment>
<keyword evidence="8 17" id="KW-0521">NADP</keyword>
<feature type="binding site" evidence="17">
    <location>
        <position position="447"/>
    </location>
    <ligand>
        <name>(6S)-NADPHX</name>
        <dbReference type="ChEBI" id="CHEBI:64076"/>
    </ligand>
</feature>
<feature type="binding site" evidence="18">
    <location>
        <position position="163"/>
    </location>
    <ligand>
        <name>K(+)</name>
        <dbReference type="ChEBI" id="CHEBI:29103"/>
    </ligand>
</feature>
<dbReference type="SUPFAM" id="SSF53613">
    <property type="entry name" value="Ribokinase-like"/>
    <property type="match status" value="1"/>
</dbReference>
<comment type="catalytic activity">
    <reaction evidence="16 17 19">
        <text>(6S)-NADPHX + ADP = AMP + phosphate + NADPH + H(+)</text>
        <dbReference type="Rhea" id="RHEA:32235"/>
        <dbReference type="ChEBI" id="CHEBI:15378"/>
        <dbReference type="ChEBI" id="CHEBI:43474"/>
        <dbReference type="ChEBI" id="CHEBI:57783"/>
        <dbReference type="ChEBI" id="CHEBI:64076"/>
        <dbReference type="ChEBI" id="CHEBI:456215"/>
        <dbReference type="ChEBI" id="CHEBI:456216"/>
        <dbReference type="EC" id="4.2.1.136"/>
    </reaction>
</comment>
<comment type="catalytic activity">
    <reaction evidence="2 18 19">
        <text>(6R)-NADPHX = (6S)-NADPHX</text>
        <dbReference type="Rhea" id="RHEA:32227"/>
        <dbReference type="ChEBI" id="CHEBI:64076"/>
        <dbReference type="ChEBI" id="CHEBI:64077"/>
        <dbReference type="EC" id="5.1.99.6"/>
    </reaction>
</comment>
<feature type="binding site" evidence="17">
    <location>
        <position position="260"/>
    </location>
    <ligand>
        <name>(6S)-NADPHX</name>
        <dbReference type="ChEBI" id="CHEBI:64076"/>
    </ligand>
</feature>
<dbReference type="InterPro" id="IPR004443">
    <property type="entry name" value="YjeF_N_dom"/>
</dbReference>
<feature type="binding site" evidence="18">
    <location>
        <begin position="131"/>
        <end position="137"/>
    </location>
    <ligand>
        <name>(6S)-NADPHX</name>
        <dbReference type="ChEBI" id="CHEBI:64076"/>
    </ligand>
</feature>
<evidence type="ECO:0000256" key="11">
    <source>
        <dbReference type="ARBA" id="ARBA00023235"/>
    </source>
</evidence>
<feature type="domain" description="YjeF N-terminal" evidence="21">
    <location>
        <begin position="9"/>
        <end position="217"/>
    </location>
</feature>
<evidence type="ECO:0000256" key="7">
    <source>
        <dbReference type="ARBA" id="ARBA00022840"/>
    </source>
</evidence>
<evidence type="ECO:0000256" key="12">
    <source>
        <dbReference type="ARBA" id="ARBA00023239"/>
    </source>
</evidence>
<dbReference type="Pfam" id="PF03853">
    <property type="entry name" value="YjeF_N"/>
    <property type="match status" value="1"/>
</dbReference>
<organism evidence="22 23">
    <name type="scientific">Dialister pneumosintes</name>
    <dbReference type="NCBI Taxonomy" id="39950"/>
    <lineage>
        <taxon>Bacteria</taxon>
        <taxon>Bacillati</taxon>
        <taxon>Bacillota</taxon>
        <taxon>Negativicutes</taxon>
        <taxon>Veillonellales</taxon>
        <taxon>Veillonellaceae</taxon>
        <taxon>Dialister</taxon>
    </lineage>
</organism>
<evidence type="ECO:0000256" key="8">
    <source>
        <dbReference type="ARBA" id="ARBA00022857"/>
    </source>
</evidence>
<dbReference type="RefSeq" id="WP_069176731.1">
    <property type="nucleotide sequence ID" value="NZ_CP017037.1"/>
</dbReference>
<evidence type="ECO:0000256" key="16">
    <source>
        <dbReference type="ARBA" id="ARBA00049209"/>
    </source>
</evidence>
<comment type="function">
    <text evidence="14 19">Bifunctional enzyme that catalyzes the epimerization of the S- and R-forms of NAD(P)HX and the dehydration of the S-form of NAD(P)HX at the expense of ADP, which is converted to AMP. This allows the repair of both epimers of NAD(P)HX, a damaged form of NAD(P)H that is a result of enzymatic or heat-dependent hydration.</text>
</comment>
<feature type="binding site" evidence="18">
    <location>
        <position position="127"/>
    </location>
    <ligand>
        <name>K(+)</name>
        <dbReference type="ChEBI" id="CHEBI:29103"/>
    </ligand>
</feature>
<evidence type="ECO:0000256" key="15">
    <source>
        <dbReference type="ARBA" id="ARBA00048238"/>
    </source>
</evidence>
<dbReference type="NCBIfam" id="TIGR00196">
    <property type="entry name" value="yjeF_cterm"/>
    <property type="match status" value="1"/>
</dbReference>
<proteinExistence type="inferred from homology"/>
<dbReference type="HAMAP" id="MF_01965">
    <property type="entry name" value="NADHX_dehydratase"/>
    <property type="match status" value="1"/>
</dbReference>
<dbReference type="EMBL" id="CP017037">
    <property type="protein sequence ID" value="AOH38645.1"/>
    <property type="molecule type" value="Genomic_DNA"/>
</dbReference>
<dbReference type="PIRSF" id="PIRSF017184">
    <property type="entry name" value="Nnr"/>
    <property type="match status" value="1"/>
</dbReference>
<dbReference type="PANTHER" id="PTHR12592">
    <property type="entry name" value="ATP-DEPENDENT (S)-NAD(P)H-HYDRATE DEHYDRATASE FAMILY MEMBER"/>
    <property type="match status" value="1"/>
</dbReference>
<dbReference type="GO" id="GO:0005524">
    <property type="term" value="F:ATP binding"/>
    <property type="evidence" value="ECO:0007669"/>
    <property type="project" value="UniProtKB-UniRule"/>
</dbReference>
<gene>
    <name evidence="18" type="primary">nnrE</name>
    <name evidence="17" type="synonym">nnrD</name>
    <name evidence="22" type="ORF">BCB69_00755</name>
</gene>
<dbReference type="InterPro" id="IPR017953">
    <property type="entry name" value="Carbohydrate_kinase_pred_CS"/>
</dbReference>
<dbReference type="PROSITE" id="PS01050">
    <property type="entry name" value="YJEF_C_2"/>
    <property type="match status" value="1"/>
</dbReference>
<keyword evidence="5 18" id="KW-0479">Metal-binding</keyword>
<comment type="similarity">
    <text evidence="17">Belongs to the NnrD/CARKD family.</text>
</comment>
<comment type="cofactor">
    <cofactor evidence="18 19">
        <name>K(+)</name>
        <dbReference type="ChEBI" id="CHEBI:29103"/>
    </cofactor>
    <text evidence="18 19">Binds 1 potassium ion per subunit.</text>
</comment>
<evidence type="ECO:0000256" key="17">
    <source>
        <dbReference type="HAMAP-Rule" id="MF_01965"/>
    </source>
</evidence>
<dbReference type="PANTHER" id="PTHR12592:SF0">
    <property type="entry name" value="ATP-DEPENDENT (S)-NAD(P)H-HYDRATE DEHYDRATASE"/>
    <property type="match status" value="1"/>
</dbReference>
<dbReference type="GO" id="GO:0052856">
    <property type="term" value="F:NAD(P)HX epimerase activity"/>
    <property type="evidence" value="ECO:0007669"/>
    <property type="project" value="UniProtKB-UniRule"/>
</dbReference>
<dbReference type="GO" id="GO:0110051">
    <property type="term" value="P:metabolite repair"/>
    <property type="evidence" value="ECO:0007669"/>
    <property type="project" value="TreeGrafter"/>
</dbReference>
<feature type="domain" description="YjeF C-terminal" evidence="20">
    <location>
        <begin position="225"/>
        <end position="505"/>
    </location>
</feature>
<name>A0A1B3WCI8_9FIRM</name>
<keyword evidence="10 17" id="KW-0520">NAD</keyword>
<evidence type="ECO:0000256" key="3">
    <source>
        <dbReference type="ARBA" id="ARBA00006001"/>
    </source>
</evidence>
<evidence type="ECO:0000256" key="13">
    <source>
        <dbReference type="ARBA" id="ARBA00023268"/>
    </source>
</evidence>
<keyword evidence="7 17" id="KW-0067">ATP-binding</keyword>
<comment type="similarity">
    <text evidence="4 19">In the C-terminal section; belongs to the NnrD/CARKD family.</text>
</comment>
<feature type="binding site" evidence="18">
    <location>
        <position position="160"/>
    </location>
    <ligand>
        <name>(6S)-NADPHX</name>
        <dbReference type="ChEBI" id="CHEBI:64076"/>
    </ligand>
</feature>
<dbReference type="SUPFAM" id="SSF64153">
    <property type="entry name" value="YjeF N-terminal domain-like"/>
    <property type="match status" value="1"/>
</dbReference>
<keyword evidence="11 18" id="KW-0413">Isomerase</keyword>
<dbReference type="InterPro" id="IPR029056">
    <property type="entry name" value="Ribokinase-like"/>
</dbReference>
<evidence type="ECO:0000256" key="18">
    <source>
        <dbReference type="HAMAP-Rule" id="MF_01966"/>
    </source>
</evidence>
<comment type="catalytic activity">
    <reaction evidence="1 18 19">
        <text>(6R)-NADHX = (6S)-NADHX</text>
        <dbReference type="Rhea" id="RHEA:32215"/>
        <dbReference type="ChEBI" id="CHEBI:64074"/>
        <dbReference type="ChEBI" id="CHEBI:64075"/>
        <dbReference type="EC" id="5.1.99.6"/>
    </reaction>
</comment>
<evidence type="ECO:0000256" key="19">
    <source>
        <dbReference type="PIRNR" id="PIRNR017184"/>
    </source>
</evidence>
<comment type="caution">
    <text evidence="18">Lacks conserved residue(s) required for the propagation of feature annotation.</text>
</comment>
<dbReference type="EC" id="4.2.1.136" evidence="19"/>
<evidence type="ECO:0000256" key="6">
    <source>
        <dbReference type="ARBA" id="ARBA00022741"/>
    </source>
</evidence>
<comment type="function">
    <text evidence="18">Catalyzes the epimerization of the S- and R-forms of NAD(P)HX, a damaged form of NAD(P)H that is a result of enzymatic or heat-dependent hydration. This is a prerequisite for the S-specific NAD(P)H-hydrate dehydratase to allow the repair of both epimers of NAD(P)HX.</text>
</comment>
<evidence type="ECO:0000256" key="4">
    <source>
        <dbReference type="ARBA" id="ARBA00009524"/>
    </source>
</evidence>
<keyword evidence="12 17" id="KW-0456">Lyase</keyword>
<dbReference type="HAMAP" id="MF_01966">
    <property type="entry name" value="NADHX_epimerase"/>
    <property type="match status" value="1"/>
</dbReference>
<dbReference type="PROSITE" id="PS51385">
    <property type="entry name" value="YJEF_N"/>
    <property type="match status" value="1"/>
</dbReference>
<dbReference type="GO" id="GO:0046872">
    <property type="term" value="F:metal ion binding"/>
    <property type="evidence" value="ECO:0007669"/>
    <property type="project" value="UniProtKB-UniRule"/>
</dbReference>
<dbReference type="Pfam" id="PF01256">
    <property type="entry name" value="Carb_kinase"/>
    <property type="match status" value="1"/>
</dbReference>
<feature type="binding site" evidence="17">
    <location>
        <position position="380"/>
    </location>
    <ligand>
        <name>(6S)-NADPHX</name>
        <dbReference type="ChEBI" id="CHEBI:64076"/>
    </ligand>
</feature>
<sequence>MKLLNKIESQKLDSLAINEYGLSESTLMESAGASVISLTSNYIQWDAAKVVVLCGTGNNGGDGFVAARYATLMGADVVIFIVGNISHLTKISQAYKAIVEKMKIPIKAIQKAEEAYRFLEDADIIVDALIGTGLTSAIKGEKAKLINRVNVSSAIRVSIDIPSGLVCDSGECNGLAIKADYTIAMGSIKRAHVLYPGCEYCGTILVSRIGIPSKADEFCKTEWVEKKDIEEMLPHRMKIGHKGNYGTIGIIAGSEGLEGAGLLTACGALYAGSGKVHLLVPGEIALSITGKVPEIMVSSIGEKNCFFVSDVEPVLQKLKSYNVVALGTGIGRHLQTQLFVKELLLKINGTVILDADALYAIASFHISLKELPGQFILTPHVGEFARLINKEVVEVEQNRIEWARLYAQENQVVLVLKGYPTVTATPLGEVFVNSTGNPGMATGGMGDVLTGVISSLYGQDMELDKAAVAGVYMHSLAADLLAEEKGVGFTASEVAEKIPQSRMLISENK</sequence>
<comment type="function">
    <text evidence="17">Catalyzes the dehydration of the S-form of NAD(P)HX at the expense of ADP, which is converted to AMP. Together with NAD(P)HX epimerase, which catalyzes the epimerization of the S- and R-forms, the enzyme allows the repair of both epimers of NAD(P)HX, a damaged form of NAD(P)H that is a result of enzymatic or heat-dependent hydration.</text>
</comment>
<comment type="similarity">
    <text evidence="3 19">In the N-terminal section; belongs to the NnrE/AIBP family.</text>
</comment>
<comment type="cofactor">
    <cofactor evidence="17">
        <name>Mg(2+)</name>
        <dbReference type="ChEBI" id="CHEBI:18420"/>
    </cofactor>
</comment>
<feature type="binding site" evidence="18">
    <location>
        <position position="59"/>
    </location>
    <ligand>
        <name>K(+)</name>
        <dbReference type="ChEBI" id="CHEBI:29103"/>
    </ligand>
</feature>
<keyword evidence="9 18" id="KW-0630">Potassium</keyword>
<feature type="binding site" evidence="17">
    <location>
        <position position="329"/>
    </location>
    <ligand>
        <name>(6S)-NADPHX</name>
        <dbReference type="ChEBI" id="CHEBI:64076"/>
    </ligand>
</feature>
<evidence type="ECO:0000256" key="5">
    <source>
        <dbReference type="ARBA" id="ARBA00022723"/>
    </source>
</evidence>
<dbReference type="Gene3D" id="3.40.1190.20">
    <property type="match status" value="1"/>
</dbReference>
<dbReference type="GO" id="GO:0046496">
    <property type="term" value="P:nicotinamide nucleotide metabolic process"/>
    <property type="evidence" value="ECO:0007669"/>
    <property type="project" value="UniProtKB-UniRule"/>
</dbReference>